<organism evidence="1 2">
    <name type="scientific">Takifugu bimaculatus</name>
    <dbReference type="NCBI Taxonomy" id="433685"/>
    <lineage>
        <taxon>Eukaryota</taxon>
        <taxon>Metazoa</taxon>
        <taxon>Chordata</taxon>
        <taxon>Craniata</taxon>
        <taxon>Vertebrata</taxon>
        <taxon>Euteleostomi</taxon>
        <taxon>Actinopterygii</taxon>
        <taxon>Neopterygii</taxon>
        <taxon>Teleostei</taxon>
        <taxon>Neoteleostei</taxon>
        <taxon>Acanthomorphata</taxon>
        <taxon>Eupercaria</taxon>
        <taxon>Tetraodontiformes</taxon>
        <taxon>Tetradontoidea</taxon>
        <taxon>Tetraodontidae</taxon>
        <taxon>Takifugu</taxon>
    </lineage>
</organism>
<evidence type="ECO:0000313" key="1">
    <source>
        <dbReference type="EMBL" id="TNM94364.1"/>
    </source>
</evidence>
<keyword evidence="2" id="KW-1185">Reference proteome</keyword>
<name>A0A4Z2BQ10_9TELE</name>
<gene>
    <name evidence="1" type="ORF">fugu_002540</name>
</gene>
<sequence>MCEYVRGEHHSNIPGCTTANSPIPRPTSGTQRIIQQVFGSPPPPPHPERHSSFCAAMDLTFDTARVKLDQIIHMWASERLLLHITFHPLLGPSDCRPNVQRHKRSYFPSSRCCVIIIILSRLCRDSREQRQPLADPVMRFRTGSPEPALMFGSPDWYRGGDGRYFLPLWSLFLEYRI</sequence>
<comment type="caution">
    <text evidence="1">The sequence shown here is derived from an EMBL/GenBank/DDBJ whole genome shotgun (WGS) entry which is preliminary data.</text>
</comment>
<accession>A0A4Z2BQ10</accession>
<dbReference type="Proteomes" id="UP000516260">
    <property type="component" value="Chromosome 2"/>
</dbReference>
<dbReference type="AlphaFoldDB" id="A0A4Z2BQ10"/>
<dbReference type="EMBL" id="SWLE01000012">
    <property type="protein sequence ID" value="TNM94364.1"/>
    <property type="molecule type" value="Genomic_DNA"/>
</dbReference>
<evidence type="ECO:0000313" key="2">
    <source>
        <dbReference type="Proteomes" id="UP000516260"/>
    </source>
</evidence>
<protein>
    <submittedName>
        <fullName evidence="1">Uncharacterized protein</fullName>
    </submittedName>
</protein>
<proteinExistence type="predicted"/>
<reference evidence="1 2" key="1">
    <citation type="submission" date="2019-04" db="EMBL/GenBank/DDBJ databases">
        <title>The sequence and de novo assembly of Takifugu bimaculatus genome using PacBio and Hi-C technologies.</title>
        <authorList>
            <person name="Xu P."/>
            <person name="Liu B."/>
            <person name="Zhou Z."/>
        </authorList>
    </citation>
    <scope>NUCLEOTIDE SEQUENCE [LARGE SCALE GENOMIC DNA]</scope>
    <source>
        <strain evidence="1">TB-2018</strain>
        <tissue evidence="1">Muscle</tissue>
    </source>
</reference>